<dbReference type="SUPFAM" id="SSF53697">
    <property type="entry name" value="SIS domain"/>
    <property type="match status" value="1"/>
</dbReference>
<proteinExistence type="predicted"/>
<dbReference type="InterPro" id="IPR035490">
    <property type="entry name" value="GlmS/FrlB_SIS"/>
</dbReference>
<reference evidence="4" key="1">
    <citation type="submission" date="2017-02" db="EMBL/GenBank/DDBJ databases">
        <authorList>
            <person name="Varghese N."/>
            <person name="Submissions S."/>
        </authorList>
    </citation>
    <scope>NUCLEOTIDE SEQUENCE [LARGE SCALE GENOMIC DNA]</scope>
    <source>
        <strain evidence="4">ATCC 25662</strain>
    </source>
</reference>
<dbReference type="STRING" id="118967.SAMN02745191_0362"/>
<dbReference type="InterPro" id="IPR035466">
    <property type="entry name" value="GlmS/AgaS_SIS"/>
</dbReference>
<dbReference type="GO" id="GO:0006047">
    <property type="term" value="P:UDP-N-acetylglucosamine metabolic process"/>
    <property type="evidence" value="ECO:0007669"/>
    <property type="project" value="TreeGrafter"/>
</dbReference>
<feature type="domain" description="SIS" evidence="2">
    <location>
        <begin position="38"/>
        <end position="181"/>
    </location>
</feature>
<evidence type="ECO:0000256" key="1">
    <source>
        <dbReference type="ARBA" id="ARBA00022737"/>
    </source>
</evidence>
<dbReference type="EMBL" id="FUWY01000001">
    <property type="protein sequence ID" value="SJZ38230.1"/>
    <property type="molecule type" value="Genomic_DNA"/>
</dbReference>
<accession>A0A1T4K714</accession>
<dbReference type="Proteomes" id="UP000243297">
    <property type="component" value="Unassembled WGS sequence"/>
</dbReference>
<dbReference type="GO" id="GO:0006487">
    <property type="term" value="P:protein N-linked glycosylation"/>
    <property type="evidence" value="ECO:0007669"/>
    <property type="project" value="TreeGrafter"/>
</dbReference>
<dbReference type="AlphaFoldDB" id="A0A1T4K714"/>
<keyword evidence="4" id="KW-1185">Reference proteome</keyword>
<name>A0A1T4K714_9FIRM</name>
<dbReference type="Gene3D" id="3.40.50.10490">
    <property type="entry name" value="Glucose-6-phosphate isomerase like protein, domain 1"/>
    <property type="match status" value="2"/>
</dbReference>
<dbReference type="RefSeq" id="WP_078710807.1">
    <property type="nucleotide sequence ID" value="NZ_FUWY01000001.1"/>
</dbReference>
<dbReference type="PROSITE" id="PS51464">
    <property type="entry name" value="SIS"/>
    <property type="match status" value="1"/>
</dbReference>
<dbReference type="GO" id="GO:0097367">
    <property type="term" value="F:carbohydrate derivative binding"/>
    <property type="evidence" value="ECO:0007669"/>
    <property type="project" value="InterPro"/>
</dbReference>
<dbReference type="PANTHER" id="PTHR10937">
    <property type="entry name" value="GLUCOSAMINE--FRUCTOSE-6-PHOSPHATE AMINOTRANSFERASE, ISOMERIZING"/>
    <property type="match status" value="1"/>
</dbReference>
<gene>
    <name evidence="3" type="ORF">SAMN02745191_0362</name>
</gene>
<sequence length="362" mass="41116">MDNYDTISENAMLEYIHETPTVLKNILDNRKEYTKEFVDDFVENKYSKVIIIGSGTSYHGGLSSRAFMERTLKVTVDANYPLLYKNFTSVFNEKTVVIGISQGGESKSTIQGLEYSKDHGCKTVSLTEAGKDSKLAAYSDIALCLACGTEVAGPKTKGYQATMMMLVVMALETGLALNTITLDEYNKVLARLYKIVENLDHVINESINWYNRNREDFLTAKRILLVGYKNNFGNILEGRLKIEEAVRYGIEGYELEEFMHGIYHSIDEGVHLVYLAQDDEFKERSVKLKNFMGDYSSHQFMIGDLGVNSSKDMDFKFVNDKEFCAFEYIIPLQCLAFFLSKDLGINANIPKIRNFHYLLGSK</sequence>
<keyword evidence="1" id="KW-0677">Repeat</keyword>
<dbReference type="CDD" id="cd05008">
    <property type="entry name" value="SIS_GlmS_GlmD_1"/>
    <property type="match status" value="1"/>
</dbReference>
<dbReference type="CDD" id="cd05009">
    <property type="entry name" value="SIS_GlmS_GlmD_2"/>
    <property type="match status" value="1"/>
</dbReference>
<dbReference type="OrthoDB" id="106547at2"/>
<dbReference type="InterPro" id="IPR046348">
    <property type="entry name" value="SIS_dom_sf"/>
</dbReference>
<organism evidence="3 4">
    <name type="scientific">Anaerorhabdus furcosa</name>
    <dbReference type="NCBI Taxonomy" id="118967"/>
    <lineage>
        <taxon>Bacteria</taxon>
        <taxon>Bacillati</taxon>
        <taxon>Bacillota</taxon>
        <taxon>Erysipelotrichia</taxon>
        <taxon>Erysipelotrichales</taxon>
        <taxon>Erysipelotrichaceae</taxon>
        <taxon>Anaerorhabdus</taxon>
    </lineage>
</organism>
<evidence type="ECO:0000313" key="3">
    <source>
        <dbReference type="EMBL" id="SJZ38230.1"/>
    </source>
</evidence>
<dbReference type="Pfam" id="PF01380">
    <property type="entry name" value="SIS"/>
    <property type="match status" value="1"/>
</dbReference>
<evidence type="ECO:0000313" key="4">
    <source>
        <dbReference type="Proteomes" id="UP000243297"/>
    </source>
</evidence>
<protein>
    <submittedName>
        <fullName evidence="3">SIS domain-containing protein</fullName>
    </submittedName>
</protein>
<dbReference type="InterPro" id="IPR001347">
    <property type="entry name" value="SIS_dom"/>
</dbReference>
<dbReference type="GO" id="GO:0004360">
    <property type="term" value="F:glutamine-fructose-6-phosphate transaminase (isomerizing) activity"/>
    <property type="evidence" value="ECO:0007669"/>
    <property type="project" value="TreeGrafter"/>
</dbReference>
<evidence type="ECO:0000259" key="2">
    <source>
        <dbReference type="PROSITE" id="PS51464"/>
    </source>
</evidence>
<dbReference type="GO" id="GO:0006002">
    <property type="term" value="P:fructose 6-phosphate metabolic process"/>
    <property type="evidence" value="ECO:0007669"/>
    <property type="project" value="TreeGrafter"/>
</dbReference>
<dbReference type="PANTHER" id="PTHR10937:SF17">
    <property type="entry name" value="GLUCOSAMINE-FRUCTOSE-6-PHOSPHATE AMINOTRANSFERASE"/>
    <property type="match status" value="1"/>
</dbReference>